<reference evidence="5" key="1">
    <citation type="journal article" date="2019" name="Int. J. Syst. Evol. Microbiol.">
        <title>The Global Catalogue of Microorganisms (GCM) 10K type strain sequencing project: providing services to taxonomists for standard genome sequencing and annotation.</title>
        <authorList>
            <consortium name="The Broad Institute Genomics Platform"/>
            <consortium name="The Broad Institute Genome Sequencing Center for Infectious Disease"/>
            <person name="Wu L."/>
            <person name="Ma J."/>
        </authorList>
    </citation>
    <scope>NUCLEOTIDE SEQUENCE [LARGE SCALE GENOMIC DNA]</scope>
    <source>
        <strain evidence="5">CECT 8979</strain>
    </source>
</reference>
<protein>
    <submittedName>
        <fullName evidence="4">Family 16 glycosylhydrolase</fullName>
    </submittedName>
</protein>
<sequence length="587" mass="63884">MKNFQYKGWLVAFFSILILTGCQEDDIEFGDITTPTNLTVSFNIVGQDTDNPNGDGSGLVEFAASADNAITYRFDFGDGTEADVAPNGTITHRFVQQGLNTYNITAIASGTGGVTTSSVVAVQVFSAFDDVEARSFLTGAMTTQDNDGNLTIDNSQSYTKTWYLAASEPGHLGVGPSLDLDLQIFGTPTQFYFPAFFAATPNNFCDDFADHCLCNDELTFSIDTNNEMTYQLNNNGQTFFNGAHQAIVGGPGGEDLCLDFDTSGTSTVTLAPGDTDWSLVPDPSFEARATQLNFSDGGFMGYYVSSSTYEIIEITEDFLYVRTIDGLDPALAWYHKFSTTPPGADSDADRLSDITIYNNLTWEDDFNTDGAPDPSRWTYDIGTGDNGWGNGEAQYYTDRADNVIVSNGNLVITAKSESFNGSAYTSARIKSQDLYEFTNGRVEIRAKLPEGQGTWPALWMLGANFPEVGWPVSGELDIMEQTGQDKSIIKGTAHYPAVSPGTGNTADAPIENATSEFHIYSLEWTPEAIYFALDDEIFHTVPNNADLPFNADFFFIMNVAMGGTLGGTIATGFDEATMEVDYIRVYQ</sequence>
<dbReference type="PROSITE" id="PS50093">
    <property type="entry name" value="PKD"/>
    <property type="match status" value="1"/>
</dbReference>
<organism evidence="4 5">
    <name type="scientific">Winogradskyella maritima</name>
    <dbReference type="NCBI Taxonomy" id="1517766"/>
    <lineage>
        <taxon>Bacteria</taxon>
        <taxon>Pseudomonadati</taxon>
        <taxon>Bacteroidota</taxon>
        <taxon>Flavobacteriia</taxon>
        <taxon>Flavobacteriales</taxon>
        <taxon>Flavobacteriaceae</taxon>
        <taxon>Winogradskyella</taxon>
    </lineage>
</organism>
<dbReference type="CDD" id="cd08023">
    <property type="entry name" value="GH16_laminarinase_like"/>
    <property type="match status" value="1"/>
</dbReference>
<evidence type="ECO:0000313" key="4">
    <source>
        <dbReference type="EMBL" id="MFC3875884.1"/>
    </source>
</evidence>
<dbReference type="Gene3D" id="2.60.40.10">
    <property type="entry name" value="Immunoglobulins"/>
    <property type="match status" value="1"/>
</dbReference>
<feature type="domain" description="GH16" evidence="3">
    <location>
        <begin position="275"/>
        <end position="587"/>
    </location>
</feature>
<dbReference type="InterPro" id="IPR000757">
    <property type="entry name" value="Beta-glucanase-like"/>
</dbReference>
<accession>A0ABV8ADU0</accession>
<dbReference type="RefSeq" id="WP_386096297.1">
    <property type="nucleotide sequence ID" value="NZ_JBHSAT010000004.1"/>
</dbReference>
<dbReference type="Proteomes" id="UP001595812">
    <property type="component" value="Unassembled WGS sequence"/>
</dbReference>
<dbReference type="Pfam" id="PF00722">
    <property type="entry name" value="Glyco_hydro_16"/>
    <property type="match status" value="1"/>
</dbReference>
<dbReference type="CDD" id="cd00146">
    <property type="entry name" value="PKD"/>
    <property type="match status" value="1"/>
</dbReference>
<dbReference type="InterPro" id="IPR013783">
    <property type="entry name" value="Ig-like_fold"/>
</dbReference>
<dbReference type="PANTHER" id="PTHR10963:SF55">
    <property type="entry name" value="GLYCOSIDE HYDROLASE FAMILY 16 PROTEIN"/>
    <property type="match status" value="1"/>
</dbReference>
<proteinExistence type="inferred from homology"/>
<dbReference type="InterPro" id="IPR013320">
    <property type="entry name" value="ConA-like_dom_sf"/>
</dbReference>
<dbReference type="SUPFAM" id="SSF49299">
    <property type="entry name" value="PKD domain"/>
    <property type="match status" value="1"/>
</dbReference>
<dbReference type="PROSITE" id="PS51762">
    <property type="entry name" value="GH16_2"/>
    <property type="match status" value="1"/>
</dbReference>
<comment type="similarity">
    <text evidence="1">Belongs to the glycosyl hydrolase 16 family.</text>
</comment>
<dbReference type="EMBL" id="JBHSAT010000004">
    <property type="protein sequence ID" value="MFC3875884.1"/>
    <property type="molecule type" value="Genomic_DNA"/>
</dbReference>
<dbReference type="SUPFAM" id="SSF49899">
    <property type="entry name" value="Concanavalin A-like lectins/glucanases"/>
    <property type="match status" value="1"/>
</dbReference>
<keyword evidence="5" id="KW-1185">Reference proteome</keyword>
<dbReference type="Gene3D" id="2.60.120.200">
    <property type="match status" value="1"/>
</dbReference>
<evidence type="ECO:0000256" key="1">
    <source>
        <dbReference type="ARBA" id="ARBA00006865"/>
    </source>
</evidence>
<dbReference type="InterPro" id="IPR050546">
    <property type="entry name" value="Glycosyl_Hydrlase_16"/>
</dbReference>
<gene>
    <name evidence="4" type="ORF">ACFOSX_01455</name>
</gene>
<dbReference type="InterPro" id="IPR000601">
    <property type="entry name" value="PKD_dom"/>
</dbReference>
<name>A0ABV8ADU0_9FLAO</name>
<evidence type="ECO:0000313" key="5">
    <source>
        <dbReference type="Proteomes" id="UP001595812"/>
    </source>
</evidence>
<evidence type="ECO:0000259" key="3">
    <source>
        <dbReference type="PROSITE" id="PS51762"/>
    </source>
</evidence>
<dbReference type="PROSITE" id="PS51257">
    <property type="entry name" value="PROKAR_LIPOPROTEIN"/>
    <property type="match status" value="1"/>
</dbReference>
<comment type="caution">
    <text evidence="4">The sequence shown here is derived from an EMBL/GenBank/DDBJ whole genome shotgun (WGS) entry which is preliminary data.</text>
</comment>
<dbReference type="InterPro" id="IPR035986">
    <property type="entry name" value="PKD_dom_sf"/>
</dbReference>
<evidence type="ECO:0000259" key="2">
    <source>
        <dbReference type="PROSITE" id="PS50093"/>
    </source>
</evidence>
<feature type="domain" description="PKD" evidence="2">
    <location>
        <begin position="65"/>
        <end position="124"/>
    </location>
</feature>
<dbReference type="PANTHER" id="PTHR10963">
    <property type="entry name" value="GLYCOSYL HYDROLASE-RELATED"/>
    <property type="match status" value="1"/>
</dbReference>